<sequence>MNKQRSALPFEEVLTQPMRSLCASTEVKELSLPKQDVENHDAFLDIFSLTQQTQPMIDSFDSGSLFAPVEGHTTQKNESKPISKLLRKTSKRIKRAACFPPLPPVTRTTF</sequence>
<protein>
    <submittedName>
        <fullName evidence="2">Uncharacterized protein</fullName>
    </submittedName>
</protein>
<reference evidence="2" key="1">
    <citation type="submission" date="2023-11" db="UniProtKB">
        <authorList>
            <consortium name="WormBaseParasite"/>
        </authorList>
    </citation>
    <scope>IDENTIFICATION</scope>
</reference>
<evidence type="ECO:0000313" key="2">
    <source>
        <dbReference type="WBParaSite" id="SMTH1_70600.2"/>
    </source>
</evidence>
<dbReference type="AlphaFoldDB" id="A0AA85BNY3"/>
<name>A0AA85BNY3_9TREM</name>
<proteinExistence type="predicted"/>
<dbReference type="Proteomes" id="UP000050791">
    <property type="component" value="Unassembled WGS sequence"/>
</dbReference>
<evidence type="ECO:0000313" key="1">
    <source>
        <dbReference type="Proteomes" id="UP000050791"/>
    </source>
</evidence>
<dbReference type="WBParaSite" id="SMTH1_70600.2">
    <property type="protein sequence ID" value="SMTH1_70600.2"/>
    <property type="gene ID" value="SMTH1_70600"/>
</dbReference>
<organism evidence="1 2">
    <name type="scientific">Schistosoma mattheei</name>
    <dbReference type="NCBI Taxonomy" id="31246"/>
    <lineage>
        <taxon>Eukaryota</taxon>
        <taxon>Metazoa</taxon>
        <taxon>Spiralia</taxon>
        <taxon>Lophotrochozoa</taxon>
        <taxon>Platyhelminthes</taxon>
        <taxon>Trematoda</taxon>
        <taxon>Digenea</taxon>
        <taxon>Strigeidida</taxon>
        <taxon>Schistosomatoidea</taxon>
        <taxon>Schistosomatidae</taxon>
        <taxon>Schistosoma</taxon>
    </lineage>
</organism>
<accession>A0AA85BNY3</accession>